<evidence type="ECO:0000259" key="8">
    <source>
        <dbReference type="Pfam" id="PF25145"/>
    </source>
</evidence>
<feature type="transmembrane region" description="Helical" evidence="5">
    <location>
        <begin position="231"/>
        <end position="251"/>
    </location>
</feature>
<dbReference type="InterPro" id="IPR052165">
    <property type="entry name" value="Membrane_assoc_protease"/>
</dbReference>
<dbReference type="EMBL" id="JAGGKT010000001">
    <property type="protein sequence ID" value="MBP1930525.1"/>
    <property type="molecule type" value="Genomic_DNA"/>
</dbReference>
<dbReference type="InterPro" id="IPR056739">
    <property type="entry name" value="NfeD_membrane"/>
</dbReference>
<dbReference type="Gene3D" id="2.40.50.140">
    <property type="entry name" value="Nucleic acid-binding proteins"/>
    <property type="match status" value="1"/>
</dbReference>
<dbReference type="Gene3D" id="3.90.226.10">
    <property type="entry name" value="2-enoyl-CoA Hydratase, Chain A, domain 1"/>
    <property type="match status" value="1"/>
</dbReference>
<feature type="transmembrane region" description="Helical" evidence="5">
    <location>
        <begin position="306"/>
        <end position="326"/>
    </location>
</feature>
<dbReference type="PANTHER" id="PTHR33507">
    <property type="entry name" value="INNER MEMBRANE PROTEIN YBBJ"/>
    <property type="match status" value="1"/>
</dbReference>
<reference evidence="9 10" key="1">
    <citation type="submission" date="2021-03" db="EMBL/GenBank/DDBJ databases">
        <title>Genomic Encyclopedia of Type Strains, Phase IV (KMG-IV): sequencing the most valuable type-strain genomes for metagenomic binning, comparative biology and taxonomic classification.</title>
        <authorList>
            <person name="Goeker M."/>
        </authorList>
    </citation>
    <scope>NUCLEOTIDE SEQUENCE [LARGE SCALE GENOMIC DNA]</scope>
    <source>
        <strain evidence="9 10">DSM 24738</strain>
    </source>
</reference>
<dbReference type="RefSeq" id="WP_209808561.1">
    <property type="nucleotide sequence ID" value="NZ_JAGGKT010000001.1"/>
</dbReference>
<dbReference type="InterPro" id="IPR002810">
    <property type="entry name" value="NfeD-like_C"/>
</dbReference>
<dbReference type="Proteomes" id="UP001519343">
    <property type="component" value="Unassembled WGS sequence"/>
</dbReference>
<dbReference type="CDD" id="cd07021">
    <property type="entry name" value="Clp_protease_NfeD_like"/>
    <property type="match status" value="1"/>
</dbReference>
<evidence type="ECO:0000259" key="7">
    <source>
        <dbReference type="Pfam" id="PF24961"/>
    </source>
</evidence>
<evidence type="ECO:0000256" key="2">
    <source>
        <dbReference type="ARBA" id="ARBA00022692"/>
    </source>
</evidence>
<keyword evidence="10" id="KW-1185">Reference proteome</keyword>
<dbReference type="Pfam" id="PF01957">
    <property type="entry name" value="NfeD"/>
    <property type="match status" value="1"/>
</dbReference>
<feature type="transmembrane region" description="Helical" evidence="5">
    <location>
        <begin position="281"/>
        <end position="299"/>
    </location>
</feature>
<proteinExistence type="predicted"/>
<dbReference type="PANTHER" id="PTHR33507:SF3">
    <property type="entry name" value="INNER MEMBRANE PROTEIN YBBJ"/>
    <property type="match status" value="1"/>
</dbReference>
<feature type="domain" description="NfeD1b N-terminal" evidence="8">
    <location>
        <begin position="33"/>
        <end position="218"/>
    </location>
</feature>
<evidence type="ECO:0000259" key="6">
    <source>
        <dbReference type="Pfam" id="PF01957"/>
    </source>
</evidence>
<comment type="caution">
    <text evidence="9">The sequence shown here is derived from an EMBL/GenBank/DDBJ whole genome shotgun (WGS) entry which is preliminary data.</text>
</comment>
<evidence type="ECO:0000256" key="4">
    <source>
        <dbReference type="ARBA" id="ARBA00023136"/>
    </source>
</evidence>
<dbReference type="InterPro" id="IPR056738">
    <property type="entry name" value="NfeD1b_N"/>
</dbReference>
<comment type="subcellular location">
    <subcellularLocation>
        <location evidence="1">Membrane</location>
        <topology evidence="1">Multi-pass membrane protein</topology>
    </subcellularLocation>
</comment>
<accession>A0ABS4GJU2</accession>
<name>A0ABS4GJU2_9BACL</name>
<dbReference type="Pfam" id="PF24961">
    <property type="entry name" value="NfeD_membrane"/>
    <property type="match status" value="1"/>
</dbReference>
<evidence type="ECO:0000256" key="5">
    <source>
        <dbReference type="SAM" id="Phobius"/>
    </source>
</evidence>
<sequence>MRGILDFKRVLFLSIAFIFFVLPTLGTAENEKVVYLVPVEQSIEQGLFKFMERAFQEAEQYEADAIFLKINTPGGEVQAANEIGQLIRSEKIPVIAYVENEAFSAGTYIALNADQIIMTPGSAIGSAAPIDLAGNMAEKKVQSAWTKKMVSAAEMNQRDPQIAAAMVDPKIEIEGITMKGEILSLDSKMAEQLGYAEAVVPSLEKALEETGFNDATVISIESTMGEKVARFVTNPFIMPLLLTLGLVGIAVELFIPGFGLPGVIGILSFALYFFGHYIAGFANFLHIILFVVGILLLFIEVVIPGFGIFGGLGIVSILSGIVMAAYDTSSGWLSLGIAIVVTIVVMIFVVKYFGYKGVWNKFILKDQQKNEEGYRAAKVQIDLAGKIGEAITPLRPAGTIEIEGNLVDVVTEGGFVEKGKPVIVLRVEGSRVVVREKR</sequence>
<evidence type="ECO:0000256" key="1">
    <source>
        <dbReference type="ARBA" id="ARBA00004141"/>
    </source>
</evidence>
<evidence type="ECO:0000313" key="10">
    <source>
        <dbReference type="Proteomes" id="UP001519343"/>
    </source>
</evidence>
<feature type="domain" description="NfeD integral membrane" evidence="7">
    <location>
        <begin position="237"/>
        <end position="351"/>
    </location>
</feature>
<feature type="transmembrane region" description="Helical" evidence="5">
    <location>
        <begin position="332"/>
        <end position="355"/>
    </location>
</feature>
<dbReference type="InterPro" id="IPR012340">
    <property type="entry name" value="NA-bd_OB-fold"/>
</dbReference>
<gene>
    <name evidence="9" type="ORF">J2Z37_000512</name>
</gene>
<feature type="domain" description="NfeD-like C-terminal" evidence="6">
    <location>
        <begin position="383"/>
        <end position="435"/>
    </location>
</feature>
<dbReference type="GO" id="GO:0006508">
    <property type="term" value="P:proteolysis"/>
    <property type="evidence" value="ECO:0007669"/>
    <property type="project" value="UniProtKB-KW"/>
</dbReference>
<dbReference type="GO" id="GO:0008233">
    <property type="term" value="F:peptidase activity"/>
    <property type="evidence" value="ECO:0007669"/>
    <property type="project" value="UniProtKB-KW"/>
</dbReference>
<keyword evidence="4 5" id="KW-0472">Membrane</keyword>
<dbReference type="SUPFAM" id="SSF52096">
    <property type="entry name" value="ClpP/crotonase"/>
    <property type="match status" value="1"/>
</dbReference>
<organism evidence="9 10">
    <name type="scientific">Ammoniphilus resinae</name>
    <dbReference type="NCBI Taxonomy" id="861532"/>
    <lineage>
        <taxon>Bacteria</taxon>
        <taxon>Bacillati</taxon>
        <taxon>Bacillota</taxon>
        <taxon>Bacilli</taxon>
        <taxon>Bacillales</taxon>
        <taxon>Paenibacillaceae</taxon>
        <taxon>Aneurinibacillus group</taxon>
        <taxon>Ammoniphilus</taxon>
    </lineage>
</organism>
<keyword evidence="9" id="KW-0645">Protease</keyword>
<keyword evidence="2 5" id="KW-0812">Transmembrane</keyword>
<evidence type="ECO:0000313" key="9">
    <source>
        <dbReference type="EMBL" id="MBP1930525.1"/>
    </source>
</evidence>
<keyword evidence="9" id="KW-0378">Hydrolase</keyword>
<keyword evidence="3 5" id="KW-1133">Transmembrane helix</keyword>
<evidence type="ECO:0000256" key="3">
    <source>
        <dbReference type="ARBA" id="ARBA00022989"/>
    </source>
</evidence>
<dbReference type="InterPro" id="IPR029045">
    <property type="entry name" value="ClpP/crotonase-like_dom_sf"/>
</dbReference>
<dbReference type="SUPFAM" id="SSF141322">
    <property type="entry name" value="NfeD domain-like"/>
    <property type="match status" value="1"/>
</dbReference>
<protein>
    <submittedName>
        <fullName evidence="9">Membrane-bound serine protease (ClpP class)</fullName>
    </submittedName>
</protein>
<dbReference type="Pfam" id="PF25145">
    <property type="entry name" value="NfeD1b_N"/>
    <property type="match status" value="1"/>
</dbReference>